<dbReference type="GO" id="GO:0004672">
    <property type="term" value="F:protein kinase activity"/>
    <property type="evidence" value="ECO:0007669"/>
    <property type="project" value="InterPro"/>
</dbReference>
<protein>
    <submittedName>
        <fullName evidence="2">Serine/threonine-protein kinase BSK1-like</fullName>
    </submittedName>
</protein>
<dbReference type="RefSeq" id="XP_039134505.1">
    <property type="nucleotide sequence ID" value="XM_039278571.1"/>
</dbReference>
<dbReference type="Gene3D" id="1.10.510.10">
    <property type="entry name" value="Transferase(Phosphotransferase) domain 1"/>
    <property type="match status" value="1"/>
</dbReference>
<reference evidence="2" key="1">
    <citation type="submission" date="2025-08" db="UniProtKB">
        <authorList>
            <consortium name="RefSeq"/>
        </authorList>
    </citation>
    <scope>IDENTIFICATION</scope>
</reference>
<dbReference type="GO" id="GO:0009742">
    <property type="term" value="P:brassinosteroid mediated signaling pathway"/>
    <property type="evidence" value="ECO:0007669"/>
    <property type="project" value="InterPro"/>
</dbReference>
<dbReference type="GeneID" id="120271889"/>
<dbReference type="GO" id="GO:0005524">
    <property type="term" value="F:ATP binding"/>
    <property type="evidence" value="ECO:0007669"/>
    <property type="project" value="UniProtKB-KW"/>
</dbReference>
<dbReference type="SUPFAM" id="SSF56112">
    <property type="entry name" value="Protein kinase-like (PK-like)"/>
    <property type="match status" value="1"/>
</dbReference>
<evidence type="ECO:0000313" key="1">
    <source>
        <dbReference type="Proteomes" id="UP001515500"/>
    </source>
</evidence>
<sequence>MPPECRSGLITPKSMIFGLGYMIRDLVSGRQIPQDHEMLEMVVGKQIPIRPDSRLKGEYSAEDATALLELASQCMRHKPNDRPTIKDVIATLAQVQSNAAGPSDAGDSEGT</sequence>
<dbReference type="InterPro" id="IPR045845">
    <property type="entry name" value="BSK"/>
</dbReference>
<dbReference type="PANTHER" id="PTHR45863:SF22">
    <property type="entry name" value="SERINE_THREONINE-PROTEIN KINASE BSK1"/>
    <property type="match status" value="1"/>
</dbReference>
<accession>A0AB40C3X0</accession>
<dbReference type="GO" id="GO:0012505">
    <property type="term" value="C:endomembrane system"/>
    <property type="evidence" value="ECO:0007669"/>
    <property type="project" value="UniProtKB-SubCell"/>
</dbReference>
<dbReference type="Proteomes" id="UP001515500">
    <property type="component" value="Chromosome 11"/>
</dbReference>
<evidence type="ECO:0000313" key="2">
    <source>
        <dbReference type="RefSeq" id="XP_039134505.1"/>
    </source>
</evidence>
<proteinExistence type="predicted"/>
<gene>
    <name evidence="2" type="primary">LOC120271889</name>
</gene>
<dbReference type="InterPro" id="IPR011009">
    <property type="entry name" value="Kinase-like_dom_sf"/>
</dbReference>
<organism evidence="1 2">
    <name type="scientific">Dioscorea cayennensis subsp. rotundata</name>
    <name type="common">White Guinea yam</name>
    <name type="synonym">Dioscorea rotundata</name>
    <dbReference type="NCBI Taxonomy" id="55577"/>
    <lineage>
        <taxon>Eukaryota</taxon>
        <taxon>Viridiplantae</taxon>
        <taxon>Streptophyta</taxon>
        <taxon>Embryophyta</taxon>
        <taxon>Tracheophyta</taxon>
        <taxon>Spermatophyta</taxon>
        <taxon>Magnoliopsida</taxon>
        <taxon>Liliopsida</taxon>
        <taxon>Dioscoreales</taxon>
        <taxon>Dioscoreaceae</taxon>
        <taxon>Dioscorea</taxon>
    </lineage>
</organism>
<keyword evidence="1" id="KW-1185">Reference proteome</keyword>
<dbReference type="AlphaFoldDB" id="A0AB40C3X0"/>
<dbReference type="PANTHER" id="PTHR45863">
    <property type="entry name" value="SERINE/THREONINE-PROTEIN KINASE BSK5"/>
    <property type="match status" value="1"/>
</dbReference>
<name>A0AB40C3X0_DIOCR</name>